<keyword evidence="3" id="KW-1185">Reference proteome</keyword>
<keyword evidence="1" id="KW-0472">Membrane</keyword>
<evidence type="ECO:0000256" key="1">
    <source>
        <dbReference type="SAM" id="Phobius"/>
    </source>
</evidence>
<feature type="transmembrane region" description="Helical" evidence="1">
    <location>
        <begin position="6"/>
        <end position="27"/>
    </location>
</feature>
<dbReference type="EMBL" id="LVEP01000002">
    <property type="protein sequence ID" value="OCB78563.1"/>
    <property type="molecule type" value="Genomic_DNA"/>
</dbReference>
<protein>
    <submittedName>
        <fullName evidence="2">Uncharacterized protein</fullName>
    </submittedName>
</protein>
<comment type="caution">
    <text evidence="2">The sequence shown here is derived from an EMBL/GenBank/DDBJ whole genome shotgun (WGS) entry which is preliminary data.</text>
</comment>
<sequence length="173" mass="19835">MDSTTITQILAYTIPSIITGAVAYFLFDSHFKDQQNTRRWLLQKDNQSATLPLRLQAYERMTLFMERINPSQLMVRITPVSEDKAVYADYVIAQIEQEFEHNLSQQIYLTEECWSIILAAKNATIQMIRLAAKKESVTNADTLRESILTNLIEKTSPSNAALSFLKNEVGQLW</sequence>
<gene>
    <name evidence="2" type="ORF">LPBF_00765</name>
</gene>
<name>A0A1B9E9F2_9FLAO</name>
<proteinExistence type="predicted"/>
<dbReference type="OrthoDB" id="1493032at2"/>
<evidence type="ECO:0000313" key="2">
    <source>
        <dbReference type="EMBL" id="OCB78563.1"/>
    </source>
</evidence>
<evidence type="ECO:0000313" key="3">
    <source>
        <dbReference type="Proteomes" id="UP000093510"/>
    </source>
</evidence>
<dbReference type="Pfam" id="PF25589">
    <property type="entry name" value="DUF7935"/>
    <property type="match status" value="1"/>
</dbReference>
<dbReference type="InterPro" id="IPR057695">
    <property type="entry name" value="DUF7935"/>
</dbReference>
<dbReference type="STRING" id="1763534.GCA_001831475_01808"/>
<reference evidence="2 3" key="1">
    <citation type="submission" date="2016-03" db="EMBL/GenBank/DDBJ databases">
        <authorList>
            <person name="Ploux O."/>
        </authorList>
    </citation>
    <scope>NUCLEOTIDE SEQUENCE [LARGE SCALE GENOMIC DNA]</scope>
    <source>
        <strain evidence="2 3">LPB0076</strain>
    </source>
</reference>
<keyword evidence="1" id="KW-0812">Transmembrane</keyword>
<dbReference type="AlphaFoldDB" id="A0A1B9E9F2"/>
<keyword evidence="1" id="KW-1133">Transmembrane helix</keyword>
<dbReference type="RefSeq" id="WP_066331164.1">
    <property type="nucleotide sequence ID" value="NZ_CP017688.1"/>
</dbReference>
<organism evidence="2 3">
    <name type="scientific">Flavobacterium crassostreae</name>
    <dbReference type="NCBI Taxonomy" id="1763534"/>
    <lineage>
        <taxon>Bacteria</taxon>
        <taxon>Pseudomonadati</taxon>
        <taxon>Bacteroidota</taxon>
        <taxon>Flavobacteriia</taxon>
        <taxon>Flavobacteriales</taxon>
        <taxon>Flavobacteriaceae</taxon>
        <taxon>Flavobacterium</taxon>
    </lineage>
</organism>
<dbReference type="Proteomes" id="UP000093510">
    <property type="component" value="Unassembled WGS sequence"/>
</dbReference>
<accession>A0A1B9E9F2</accession>